<keyword evidence="6" id="KW-0560">Oxidoreductase</keyword>
<evidence type="ECO:0000256" key="8">
    <source>
        <dbReference type="ARBA" id="ARBA00023241"/>
    </source>
</evidence>
<organism evidence="10 11">
    <name type="scientific">Lupinus angustifolius</name>
    <name type="common">Narrow-leaved blue lupine</name>
    <dbReference type="NCBI Taxonomy" id="3871"/>
    <lineage>
        <taxon>Eukaryota</taxon>
        <taxon>Viridiplantae</taxon>
        <taxon>Streptophyta</taxon>
        <taxon>Embryophyta</taxon>
        <taxon>Tracheophyta</taxon>
        <taxon>Spermatophyta</taxon>
        <taxon>Magnoliopsida</taxon>
        <taxon>eudicotyledons</taxon>
        <taxon>Gunneridae</taxon>
        <taxon>Pentapetalae</taxon>
        <taxon>rosids</taxon>
        <taxon>fabids</taxon>
        <taxon>Fabales</taxon>
        <taxon>Fabaceae</taxon>
        <taxon>Papilionoideae</taxon>
        <taxon>50 kb inversion clade</taxon>
        <taxon>genistoids sensu lato</taxon>
        <taxon>core genistoids</taxon>
        <taxon>Genisteae</taxon>
        <taxon>Lupinus</taxon>
    </lineage>
</organism>
<evidence type="ECO:0000256" key="4">
    <source>
        <dbReference type="ARBA" id="ARBA00022896"/>
    </source>
</evidence>
<dbReference type="Proteomes" id="UP000188354">
    <property type="component" value="Chromosome LG09"/>
</dbReference>
<feature type="domain" description="Fe2OG dioxygenase" evidence="9">
    <location>
        <begin position="513"/>
        <end position="612"/>
    </location>
</feature>
<dbReference type="Pfam" id="PF14226">
    <property type="entry name" value="DIOX_N"/>
    <property type="match status" value="2"/>
</dbReference>
<evidence type="ECO:0000313" key="11">
    <source>
        <dbReference type="Proteomes" id="UP000188354"/>
    </source>
</evidence>
<keyword evidence="5" id="KW-0223">Dioxygenase</keyword>
<dbReference type="GO" id="GO:0046148">
    <property type="term" value="P:pigment biosynthetic process"/>
    <property type="evidence" value="ECO:0007669"/>
    <property type="project" value="UniProtKB-ARBA"/>
</dbReference>
<keyword evidence="4" id="KW-0847">Vitamin C</keyword>
<evidence type="ECO:0000256" key="2">
    <source>
        <dbReference type="ARBA" id="ARBA00008056"/>
    </source>
</evidence>
<keyword evidence="11" id="KW-1185">Reference proteome</keyword>
<dbReference type="Gene3D" id="2.60.120.330">
    <property type="entry name" value="B-lactam Antibiotic, Isopenicillin N Synthase, Chain"/>
    <property type="match status" value="2"/>
</dbReference>
<dbReference type="EMBL" id="CM007369">
    <property type="protein sequence ID" value="OIW04485.1"/>
    <property type="molecule type" value="Genomic_DNA"/>
</dbReference>
<dbReference type="STRING" id="3871.A0A1J7HRW2"/>
<proteinExistence type="inferred from homology"/>
<dbReference type="GO" id="GO:0009813">
    <property type="term" value="P:flavonoid biosynthetic process"/>
    <property type="evidence" value="ECO:0007669"/>
    <property type="project" value="UniProtKB-KW"/>
</dbReference>
<evidence type="ECO:0000313" key="10">
    <source>
        <dbReference type="EMBL" id="OIW04485.1"/>
    </source>
</evidence>
<dbReference type="OMA" id="EYEVGPH"/>
<dbReference type="InterPro" id="IPR050295">
    <property type="entry name" value="Plant_2OG-oxidoreductases"/>
</dbReference>
<feature type="domain" description="Fe2OG dioxygenase" evidence="9">
    <location>
        <begin position="196"/>
        <end position="295"/>
    </location>
</feature>
<dbReference type="SUPFAM" id="SSF51197">
    <property type="entry name" value="Clavaminate synthase-like"/>
    <property type="match status" value="2"/>
</dbReference>
<name>A0A1J7HRW2_LUPAN</name>
<evidence type="ECO:0000256" key="7">
    <source>
        <dbReference type="ARBA" id="ARBA00023004"/>
    </source>
</evidence>
<comment type="similarity">
    <text evidence="2">Belongs to the iron/ascorbate-dependent oxidoreductase family.</text>
</comment>
<dbReference type="InterPro" id="IPR027443">
    <property type="entry name" value="IPNS-like_sf"/>
</dbReference>
<dbReference type="GO" id="GO:0046872">
    <property type="term" value="F:metal ion binding"/>
    <property type="evidence" value="ECO:0007669"/>
    <property type="project" value="UniProtKB-KW"/>
</dbReference>
<keyword evidence="8" id="KW-0284">Flavonoid biosynthesis</keyword>
<evidence type="ECO:0000256" key="3">
    <source>
        <dbReference type="ARBA" id="ARBA00022723"/>
    </source>
</evidence>
<dbReference type="InterPro" id="IPR005123">
    <property type="entry name" value="Oxoglu/Fe-dep_dioxygenase_dom"/>
</dbReference>
<dbReference type="GO" id="GO:0051213">
    <property type="term" value="F:dioxygenase activity"/>
    <property type="evidence" value="ECO:0007669"/>
    <property type="project" value="UniProtKB-KW"/>
</dbReference>
<evidence type="ECO:0000259" key="9">
    <source>
        <dbReference type="PROSITE" id="PS51471"/>
    </source>
</evidence>
<reference evidence="10 11" key="1">
    <citation type="journal article" date="2017" name="Plant Biotechnol. J.">
        <title>A comprehensive draft genome sequence for lupin (Lupinus angustifolius), an emerging health food: insights into plant-microbe interactions and legume evolution.</title>
        <authorList>
            <person name="Hane J.K."/>
            <person name="Ming Y."/>
            <person name="Kamphuis L.G."/>
            <person name="Nelson M.N."/>
            <person name="Garg G."/>
            <person name="Atkins C.A."/>
            <person name="Bayer P.E."/>
            <person name="Bravo A."/>
            <person name="Bringans S."/>
            <person name="Cannon S."/>
            <person name="Edwards D."/>
            <person name="Foley R."/>
            <person name="Gao L.L."/>
            <person name="Harrison M.J."/>
            <person name="Huang W."/>
            <person name="Hurgobin B."/>
            <person name="Li S."/>
            <person name="Liu C.W."/>
            <person name="McGrath A."/>
            <person name="Morahan G."/>
            <person name="Murray J."/>
            <person name="Weller J."/>
            <person name="Jian J."/>
            <person name="Singh K.B."/>
        </authorList>
    </citation>
    <scope>NUCLEOTIDE SEQUENCE [LARGE SCALE GENOMIC DNA]</scope>
    <source>
        <strain evidence="11">cv. Tanjil</strain>
        <tissue evidence="10">Whole plant</tissue>
    </source>
</reference>
<dbReference type="Pfam" id="PF03171">
    <property type="entry name" value="2OG-FeII_Oxy"/>
    <property type="match status" value="2"/>
</dbReference>
<dbReference type="PANTHER" id="PTHR47991">
    <property type="entry name" value="OXOGLUTARATE/IRON-DEPENDENT DIOXYGENASE"/>
    <property type="match status" value="1"/>
</dbReference>
<comment type="cofactor">
    <cofactor evidence="1">
        <name>L-ascorbate</name>
        <dbReference type="ChEBI" id="CHEBI:38290"/>
    </cofactor>
</comment>
<dbReference type="Gramene" id="OIW04485">
    <property type="protein sequence ID" value="OIW04485"/>
    <property type="gene ID" value="TanjilG_24182"/>
</dbReference>
<evidence type="ECO:0000256" key="1">
    <source>
        <dbReference type="ARBA" id="ARBA00001961"/>
    </source>
</evidence>
<dbReference type="GO" id="GO:0031418">
    <property type="term" value="F:L-ascorbic acid binding"/>
    <property type="evidence" value="ECO:0007669"/>
    <property type="project" value="UniProtKB-KW"/>
</dbReference>
<evidence type="ECO:0000256" key="5">
    <source>
        <dbReference type="ARBA" id="ARBA00022964"/>
    </source>
</evidence>
<sequence>MELLRVQTVASNSNNASIPAMFVRAETEQPGITTVHGINLEVPIIDFSNPNKEKVLSEIVEASSKWGMFQIVNHEIPSHVISKLQSVGKEFFELPQEEKELYAKPLSSESVEGYGTKLQKEENGKKGWVDHLFHIIWPPSSINYRFWPKNPTSYRQANEEYLKYLHGVVDKLFKSMSIGLGLEEDELKKAAGGDDMIHLLKINFYPPCPFPDLVVGVPPHTDMSYITILVPNEVQGLQAFRDGHWYDVKYVPNALVIHIGDQMEIMSNGKYKAVLHRTTVSKYETRISWPVFIEPQPEYEVGPHPKLVNEENPPKYKTKKYKDYGYSSNSNDVAIPDMFVRPETEQPGFTTVHGVKLEVPIIDFSNPDEGKVLNEIMEASKKWGMFQIVNHEIPSHVISKLQSVGKEFFESPQEEKELYAKDPESKSIEGYGTKLQKELNGKKGWVDHLFHIIWPLSSINYRFWPKNPPSYREANEEYLKYLHGVVDKLFKSMSIGLGFEENELKEAAGGDDMIHLLKINYYPPCPFPDLVVGVPPHTDMSYITILVPNDVQGLQAFRDGHWYDVKYVPNALVIHIGDQMEIMSNGKYKAVFHRTTVSKDETRISWPVFIEPQPEYEVGPHPKLVNENNPPKYKTKKYKDYAYCKLNKIPQ</sequence>
<gene>
    <name evidence="10" type="ORF">TanjilG_24182</name>
</gene>
<dbReference type="InterPro" id="IPR026992">
    <property type="entry name" value="DIOX_N"/>
</dbReference>
<dbReference type="AlphaFoldDB" id="A0A1J7HRW2"/>
<dbReference type="FunFam" id="2.60.120.330:FF:000009">
    <property type="entry name" value="Flavonol synthase"/>
    <property type="match status" value="2"/>
</dbReference>
<evidence type="ECO:0000256" key="6">
    <source>
        <dbReference type="ARBA" id="ARBA00023002"/>
    </source>
</evidence>
<dbReference type="PROSITE" id="PS51471">
    <property type="entry name" value="FE2OG_OXY"/>
    <property type="match status" value="2"/>
</dbReference>
<keyword evidence="7" id="KW-0408">Iron</keyword>
<keyword evidence="3" id="KW-0479">Metal-binding</keyword>
<accession>A0A1J7HRW2</accession>
<dbReference type="InterPro" id="IPR044861">
    <property type="entry name" value="IPNS-like_FE2OG_OXY"/>
</dbReference>
<protein>
    <recommendedName>
        <fullName evidence="9">Fe2OG dioxygenase domain-containing protein</fullName>
    </recommendedName>
</protein>